<feature type="region of interest" description="Disordered" evidence="1">
    <location>
        <begin position="1"/>
        <end position="45"/>
    </location>
</feature>
<accession>A0A843XR94</accession>
<dbReference type="Proteomes" id="UP000652761">
    <property type="component" value="Unassembled WGS sequence"/>
</dbReference>
<dbReference type="PANTHER" id="PTHR33179">
    <property type="entry name" value="VQ MOTIF-CONTAINING PROTEIN"/>
    <property type="match status" value="1"/>
</dbReference>
<dbReference type="InterPro" id="IPR008889">
    <property type="entry name" value="VQ"/>
</dbReference>
<protein>
    <recommendedName>
        <fullName evidence="2">VQ domain-containing protein</fullName>
    </recommendedName>
</protein>
<evidence type="ECO:0000313" key="3">
    <source>
        <dbReference type="EMBL" id="MQM21816.1"/>
    </source>
</evidence>
<feature type="compositionally biased region" description="Polar residues" evidence="1">
    <location>
        <begin position="406"/>
        <end position="420"/>
    </location>
</feature>
<dbReference type="EMBL" id="NMUH01011618">
    <property type="protein sequence ID" value="MQM21816.1"/>
    <property type="molecule type" value="Genomic_DNA"/>
</dbReference>
<dbReference type="AlphaFoldDB" id="A0A843XR94"/>
<dbReference type="InterPro" id="IPR039609">
    <property type="entry name" value="VQ_15/22"/>
</dbReference>
<feature type="domain" description="VQ" evidence="2">
    <location>
        <begin position="147"/>
        <end position="174"/>
    </location>
</feature>
<name>A0A843XR94_COLES</name>
<reference evidence="3" key="1">
    <citation type="submission" date="2017-07" db="EMBL/GenBank/DDBJ databases">
        <title>Taro Niue Genome Assembly and Annotation.</title>
        <authorList>
            <person name="Atibalentja N."/>
            <person name="Keating K."/>
            <person name="Fields C.J."/>
        </authorList>
    </citation>
    <scope>NUCLEOTIDE SEQUENCE</scope>
    <source>
        <strain evidence="3">Niue_2</strain>
        <tissue evidence="3">Leaf</tissue>
    </source>
</reference>
<proteinExistence type="predicted"/>
<feature type="compositionally biased region" description="Low complexity" evidence="1">
    <location>
        <begin position="1"/>
        <end position="14"/>
    </location>
</feature>
<organism evidence="3 4">
    <name type="scientific">Colocasia esculenta</name>
    <name type="common">Wild taro</name>
    <name type="synonym">Arum esculentum</name>
    <dbReference type="NCBI Taxonomy" id="4460"/>
    <lineage>
        <taxon>Eukaryota</taxon>
        <taxon>Viridiplantae</taxon>
        <taxon>Streptophyta</taxon>
        <taxon>Embryophyta</taxon>
        <taxon>Tracheophyta</taxon>
        <taxon>Spermatophyta</taxon>
        <taxon>Magnoliopsida</taxon>
        <taxon>Liliopsida</taxon>
        <taxon>Araceae</taxon>
        <taxon>Aroideae</taxon>
        <taxon>Colocasieae</taxon>
        <taxon>Colocasia</taxon>
    </lineage>
</organism>
<dbReference type="PANTHER" id="PTHR33179:SF4">
    <property type="entry name" value="VQ MOTIF-CONTAINING PROTEIN"/>
    <property type="match status" value="1"/>
</dbReference>
<feature type="compositionally biased region" description="Basic residues" evidence="1">
    <location>
        <begin position="137"/>
        <end position="146"/>
    </location>
</feature>
<keyword evidence="4" id="KW-1185">Reference proteome</keyword>
<dbReference type="OrthoDB" id="780193at2759"/>
<dbReference type="Pfam" id="PF05678">
    <property type="entry name" value="VQ"/>
    <property type="match status" value="1"/>
</dbReference>
<evidence type="ECO:0000313" key="4">
    <source>
        <dbReference type="Proteomes" id="UP000652761"/>
    </source>
</evidence>
<sequence length="447" mass="45591">MESGNSSSVQSSSGGDEEYDSRADSFSCFLSPHHPPPPSASSLDPFSAYLDAFSRTPPAASNSNSILNCTGIVGLAGPAMAAPYASSSTPIGSSHRPFVGNINMGSPLSPSSLSQRPSVAPFEQSPSGAAAAAPPRGSKKRSRASRRAPTTVLTTDTSNFRAMVQEFTGFPSPPFPSPVFVRPRLDLLRAGISGTGRPTVVPDPMPGYLLRPFAQKVPVPFASGSSSPSSSAYASAATSLVARPTSSMGANASTTGAAAAAAAPITAVSTGTTITTNSHHLPWNVGLGSQHHNLLSMFNFQSLLPLSSAAQNNCSPNAPTPSHGIKIALHSSAATYGIGDCGHAGASHLGTLVPSLAGSEGLLSLSGGGNTGRDDVLRWLEDSSGTDGGEKGQFRHTGGSHGARQRGSSFKQNCTGSASSDYHPEKGKEKVPARGEGMVDSWISSSD</sequence>
<gene>
    <name evidence="3" type="ORF">Taro_054861</name>
</gene>
<feature type="region of interest" description="Disordered" evidence="1">
    <location>
        <begin position="380"/>
        <end position="447"/>
    </location>
</feature>
<feature type="compositionally biased region" description="Basic and acidic residues" evidence="1">
    <location>
        <begin position="422"/>
        <end position="433"/>
    </location>
</feature>
<evidence type="ECO:0000256" key="1">
    <source>
        <dbReference type="SAM" id="MobiDB-lite"/>
    </source>
</evidence>
<feature type="region of interest" description="Disordered" evidence="1">
    <location>
        <begin position="96"/>
        <end position="156"/>
    </location>
</feature>
<feature type="compositionally biased region" description="Low complexity" evidence="1">
    <location>
        <begin position="125"/>
        <end position="136"/>
    </location>
</feature>
<comment type="caution">
    <text evidence="3">The sequence shown here is derived from an EMBL/GenBank/DDBJ whole genome shotgun (WGS) entry which is preliminary data.</text>
</comment>
<evidence type="ECO:0000259" key="2">
    <source>
        <dbReference type="Pfam" id="PF05678"/>
    </source>
</evidence>